<evidence type="ECO:0000313" key="9">
    <source>
        <dbReference type="Proteomes" id="UP000260782"/>
    </source>
</evidence>
<dbReference type="EMBL" id="NMTW01000053">
    <property type="protein sequence ID" value="PDX74414.1"/>
    <property type="molecule type" value="Genomic_DNA"/>
</dbReference>
<evidence type="ECO:0000313" key="1">
    <source>
        <dbReference type="EMBL" id="PDX71424.1"/>
    </source>
</evidence>
<proteinExistence type="predicted"/>
<dbReference type="EMBL" id="QVES01000001">
    <property type="protein sequence ID" value="RGB90339.1"/>
    <property type="molecule type" value="Genomic_DNA"/>
</dbReference>
<reference evidence="2" key="2">
    <citation type="submission" date="2017-07" db="EMBL/GenBank/DDBJ databases">
        <authorList>
            <person name="Sun Z.S."/>
            <person name="Albrecht U."/>
            <person name="Echele G."/>
            <person name="Lee C.C."/>
        </authorList>
    </citation>
    <scope>NUCLEOTIDE SEQUENCE</scope>
    <source>
        <strain evidence="1">CNCM I 4546</strain>
        <strain evidence="2">CNCM I 4573</strain>
    </source>
</reference>
<dbReference type="EMBL" id="PRLF01000001">
    <property type="protein sequence ID" value="RAW67193.1"/>
    <property type="molecule type" value="Genomic_DNA"/>
</dbReference>
<evidence type="ECO:0000313" key="8">
    <source>
        <dbReference type="Proteomes" id="UP000250550"/>
    </source>
</evidence>
<reference evidence="6 7" key="1">
    <citation type="journal article" date="2017" name="Front. Microbiol.">
        <title>New Insights into the Diversity of the Genus Faecalibacterium.</title>
        <authorList>
            <person name="Benevides L."/>
            <person name="Burman S."/>
            <person name="Martin R."/>
            <person name="Robert V."/>
            <person name="Thomas M."/>
            <person name="Miquel S."/>
            <person name="Chain F."/>
            <person name="Sokol H."/>
            <person name="Bermudez-Humaran L.G."/>
            <person name="Morrison M."/>
            <person name="Langella P."/>
            <person name="Azevedo V.A."/>
            <person name="Chatel J.M."/>
            <person name="Soares S."/>
        </authorList>
    </citation>
    <scope>NUCLEOTIDE SEQUENCE [LARGE SCALE GENOMIC DNA]</scope>
    <source>
        <strain evidence="1 6">CNCM I 4546</strain>
        <strain evidence="2 7">CNCM I 4573</strain>
    </source>
</reference>
<dbReference type="Proteomes" id="UP000250550">
    <property type="component" value="Unassembled WGS sequence"/>
</dbReference>
<dbReference type="EMBL" id="QVEW01000001">
    <property type="protein sequence ID" value="RGC02441.1"/>
    <property type="molecule type" value="Genomic_DNA"/>
</dbReference>
<dbReference type="Proteomes" id="UP000219901">
    <property type="component" value="Unassembled WGS sequence"/>
</dbReference>
<organism evidence="2 7">
    <name type="scientific">Faecalibacterium prausnitzii</name>
    <dbReference type="NCBI Taxonomy" id="853"/>
    <lineage>
        <taxon>Bacteria</taxon>
        <taxon>Bacillati</taxon>
        <taxon>Bacillota</taxon>
        <taxon>Clostridia</taxon>
        <taxon>Eubacteriales</taxon>
        <taxon>Oscillospiraceae</taxon>
        <taxon>Faecalibacterium</taxon>
    </lineage>
</organism>
<accession>A0A2A7A5J7</accession>
<dbReference type="Proteomes" id="UP000260783">
    <property type="component" value="Unassembled WGS sequence"/>
</dbReference>
<dbReference type="EMBL" id="NMTV01000071">
    <property type="protein sequence ID" value="PDX71424.1"/>
    <property type="molecule type" value="Genomic_DNA"/>
</dbReference>
<reference evidence="9 10" key="4">
    <citation type="submission" date="2018-08" db="EMBL/GenBank/DDBJ databases">
        <title>A genome reference for cultivated species of the human gut microbiota.</title>
        <authorList>
            <person name="Zou Y."/>
            <person name="Xue W."/>
            <person name="Luo G."/>
        </authorList>
    </citation>
    <scope>NUCLEOTIDE SEQUENCE [LARGE SCALE GENOMIC DNA]</scope>
    <source>
        <strain evidence="5 10">AF29-11BH</strain>
        <strain evidence="4 9">AF31-14AC</strain>
    </source>
</reference>
<dbReference type="Proteomes" id="UP000220157">
    <property type="component" value="Unassembled WGS sequence"/>
</dbReference>
<sequence length="75" mass="8588">MMQRNAFLQKGQLLTRRRSCDRVDNVNGDEGNKYPEVFCPEKSRLVQGITERQGKYLPEPQAECVRLVGCAACER</sequence>
<dbReference type="Proteomes" id="UP000260782">
    <property type="component" value="Unassembled WGS sequence"/>
</dbReference>
<comment type="caution">
    <text evidence="2">The sequence shown here is derived from an EMBL/GenBank/DDBJ whole genome shotgun (WGS) entry which is preliminary data.</text>
</comment>
<evidence type="ECO:0000313" key="2">
    <source>
        <dbReference type="EMBL" id="PDX74414.1"/>
    </source>
</evidence>
<evidence type="ECO:0000313" key="10">
    <source>
        <dbReference type="Proteomes" id="UP000260783"/>
    </source>
</evidence>
<name>A0A2A7A5J7_9FIRM</name>
<evidence type="ECO:0000313" key="7">
    <source>
        <dbReference type="Proteomes" id="UP000220157"/>
    </source>
</evidence>
<evidence type="ECO:0000313" key="6">
    <source>
        <dbReference type="Proteomes" id="UP000219901"/>
    </source>
</evidence>
<evidence type="ECO:0000313" key="4">
    <source>
        <dbReference type="EMBL" id="RGB90339.1"/>
    </source>
</evidence>
<protein>
    <submittedName>
        <fullName evidence="2">Uncharacterized protein</fullName>
    </submittedName>
</protein>
<evidence type="ECO:0000313" key="3">
    <source>
        <dbReference type="EMBL" id="RAW67193.1"/>
    </source>
</evidence>
<evidence type="ECO:0000313" key="5">
    <source>
        <dbReference type="EMBL" id="RGC02441.1"/>
    </source>
</evidence>
<gene>
    <name evidence="3" type="ORF">C4N21_00540</name>
    <name evidence="1" type="ORF">CGS55_14675</name>
    <name evidence="2" type="ORF">CGS56_15395</name>
    <name evidence="5" type="ORF">DWZ04_00905</name>
    <name evidence="4" type="ORF">DWZ25_00690</name>
</gene>
<dbReference type="AlphaFoldDB" id="A0A2A7A5J7"/>
<reference evidence="3 8" key="3">
    <citation type="submission" date="2018-02" db="EMBL/GenBank/DDBJ databases">
        <title>Complete genome sequencing of Faecalibacterium prausnitzii strains isolated from the human gut.</title>
        <authorList>
            <person name="Fitzgerald B.C."/>
            <person name="Shkoporov A.N."/>
            <person name="Ross P.R."/>
            <person name="Hill C."/>
        </authorList>
    </citation>
    <scope>NUCLEOTIDE SEQUENCE [LARGE SCALE GENOMIC DNA]</scope>
    <source>
        <strain evidence="3 8">APC924/119</strain>
    </source>
</reference>